<keyword evidence="3" id="KW-1003">Cell membrane</keyword>
<evidence type="ECO:0000256" key="3">
    <source>
        <dbReference type="ARBA" id="ARBA00022475"/>
    </source>
</evidence>
<proteinExistence type="inferred from homology"/>
<dbReference type="OrthoDB" id="9807115at2"/>
<dbReference type="GO" id="GO:0005886">
    <property type="term" value="C:plasma membrane"/>
    <property type="evidence" value="ECO:0007669"/>
    <property type="project" value="UniProtKB-SubCell"/>
</dbReference>
<comment type="subcellular location">
    <subcellularLocation>
        <location evidence="1">Cell inner membrane</location>
        <topology evidence="1">Multi-pass membrane protein</topology>
    </subcellularLocation>
</comment>
<dbReference type="InterPro" id="IPR001851">
    <property type="entry name" value="ABC_transp_permease"/>
</dbReference>
<protein>
    <submittedName>
        <fullName evidence="10">Urea ABC transporter permease subunit UrtB</fullName>
    </submittedName>
</protein>
<evidence type="ECO:0000256" key="4">
    <source>
        <dbReference type="ARBA" id="ARBA00022692"/>
    </source>
</evidence>
<dbReference type="Proteomes" id="UP000238730">
    <property type="component" value="Unassembled WGS sequence"/>
</dbReference>
<evidence type="ECO:0000256" key="7">
    <source>
        <dbReference type="ARBA" id="ARBA00023136"/>
    </source>
</evidence>
<dbReference type="CDD" id="cd06582">
    <property type="entry name" value="TM_PBP1_LivH_like"/>
    <property type="match status" value="1"/>
</dbReference>
<organism evidence="10 11">
    <name type="scientific">Photobacterium angustum</name>
    <dbReference type="NCBI Taxonomy" id="661"/>
    <lineage>
        <taxon>Bacteria</taxon>
        <taxon>Pseudomonadati</taxon>
        <taxon>Pseudomonadota</taxon>
        <taxon>Gammaproteobacteria</taxon>
        <taxon>Vibrionales</taxon>
        <taxon>Vibrionaceae</taxon>
        <taxon>Photobacterium</taxon>
    </lineage>
</organism>
<dbReference type="Pfam" id="PF02653">
    <property type="entry name" value="BPD_transp_2"/>
    <property type="match status" value="1"/>
</dbReference>
<feature type="transmembrane region" description="Helical" evidence="9">
    <location>
        <begin position="249"/>
        <end position="268"/>
    </location>
</feature>
<dbReference type="PANTHER" id="PTHR11795:SF447">
    <property type="entry name" value="ABC TRANSPORTER PERMEASE PROTEIN"/>
    <property type="match status" value="1"/>
</dbReference>
<dbReference type="InterPro" id="IPR017779">
    <property type="entry name" value="ABC_UrtB_bac"/>
</dbReference>
<dbReference type="EMBL" id="MSCJ01000001">
    <property type="protein sequence ID" value="PQJ66404.1"/>
    <property type="molecule type" value="Genomic_DNA"/>
</dbReference>
<keyword evidence="5" id="KW-0029">Amino-acid transport</keyword>
<comment type="similarity">
    <text evidence="8">Belongs to the binding-protein-dependent transport system permease family. LivHM subfamily.</text>
</comment>
<evidence type="ECO:0000256" key="9">
    <source>
        <dbReference type="SAM" id="Phobius"/>
    </source>
</evidence>
<keyword evidence="7 9" id="KW-0472">Membrane</keyword>
<dbReference type="NCBIfam" id="TIGR03409">
    <property type="entry name" value="urea_trans_UrtB"/>
    <property type="match status" value="1"/>
</dbReference>
<evidence type="ECO:0000256" key="6">
    <source>
        <dbReference type="ARBA" id="ARBA00022989"/>
    </source>
</evidence>
<evidence type="ECO:0000256" key="1">
    <source>
        <dbReference type="ARBA" id="ARBA00004429"/>
    </source>
</evidence>
<feature type="transmembrane region" description="Helical" evidence="9">
    <location>
        <begin position="502"/>
        <end position="521"/>
    </location>
</feature>
<evidence type="ECO:0000313" key="10">
    <source>
        <dbReference type="EMBL" id="PQJ66404.1"/>
    </source>
</evidence>
<comment type="caution">
    <text evidence="10">The sequence shown here is derived from an EMBL/GenBank/DDBJ whole genome shotgun (WGS) entry which is preliminary data.</text>
</comment>
<reference evidence="10 11" key="1">
    <citation type="submission" date="2016-12" db="EMBL/GenBank/DDBJ databases">
        <title>Diversity of luminous bacteria.</title>
        <authorList>
            <person name="Yoshizawa S."/>
            <person name="Kogure K."/>
        </authorList>
    </citation>
    <scope>NUCLEOTIDE SEQUENCE [LARGE SCALE GENOMIC DNA]</scope>
    <source>
        <strain evidence="10 11">LC1-200</strain>
    </source>
</reference>
<feature type="transmembrane region" description="Helical" evidence="9">
    <location>
        <begin position="300"/>
        <end position="324"/>
    </location>
</feature>
<name>A0A2S7VXW7_PHOAN</name>
<dbReference type="RefSeq" id="WP_105059787.1">
    <property type="nucleotide sequence ID" value="NZ_MSCJ01000001.1"/>
</dbReference>
<evidence type="ECO:0000256" key="8">
    <source>
        <dbReference type="ARBA" id="ARBA00037998"/>
    </source>
</evidence>
<accession>A0A2S7VXW7</accession>
<evidence type="ECO:0000256" key="5">
    <source>
        <dbReference type="ARBA" id="ARBA00022970"/>
    </source>
</evidence>
<keyword evidence="2" id="KW-0813">Transport</keyword>
<dbReference type="InterPro" id="IPR052157">
    <property type="entry name" value="BCAA_transport_permease"/>
</dbReference>
<feature type="transmembrane region" description="Helical" evidence="9">
    <location>
        <begin position="472"/>
        <end position="496"/>
    </location>
</feature>
<gene>
    <name evidence="10" type="ORF">BTO08_02680</name>
</gene>
<evidence type="ECO:0000256" key="2">
    <source>
        <dbReference type="ARBA" id="ARBA00022448"/>
    </source>
</evidence>
<sequence length="538" mass="59364">MLIMLLRVIMFIVMMMSITTSSVWGSTIDSYSSLVSILTMKKTPPNIKAIEWLANNDNKVRSEQILTAWLNGELYLNKTSKKLVVINDFKLGMSARPIINTQNIIIDNKRDFKKIRVNNKLRKEINTQLALLGLSSISEQQRYQSVLSLLGKLTPERYIKIKALYEIETKNKVKKIALLAIENYQAQHAVGQRQRDAIDQISQYKNPIVFQTLSKLQTQTLAPATALAVQHGLDSYKQQQRLYAGIETVFFGLSLGSVLVLAGIGLAITFGVMGVINMAHGELIMIGAYTTYVMQQLLPHHIAIALLLSIPAAFIVSGLVGIIIERLVIRHLYGRALETLLATFGISLILQQAVRSVFSPLNRSVSTPEFMSGAFSINPMLMITYNRLYILLFCFAVFVALLLVLRKTSLGLQVRAVSQNRSMAKAMGIRSERVDALTFGLGSGVAGIAGVALSQLTNVGPNMGQSYIIDSFMVVVFGGVGNIWGTLVAGLSLGIFNKVLEPWAGAVLAKIFILIFIILFIQKRPKGLFPQRGRVSEG</sequence>
<keyword evidence="6 9" id="KW-1133">Transmembrane helix</keyword>
<feature type="transmembrane region" description="Helical" evidence="9">
    <location>
        <begin position="336"/>
        <end position="354"/>
    </location>
</feature>
<keyword evidence="4 9" id="KW-0812">Transmembrane</keyword>
<dbReference type="PANTHER" id="PTHR11795">
    <property type="entry name" value="BRANCHED-CHAIN AMINO ACID TRANSPORT SYSTEM PERMEASE PROTEIN LIVH"/>
    <property type="match status" value="1"/>
</dbReference>
<dbReference type="GO" id="GO:0006865">
    <property type="term" value="P:amino acid transport"/>
    <property type="evidence" value="ECO:0007669"/>
    <property type="project" value="UniProtKB-KW"/>
</dbReference>
<evidence type="ECO:0000313" key="11">
    <source>
        <dbReference type="Proteomes" id="UP000238730"/>
    </source>
</evidence>
<dbReference type="AlphaFoldDB" id="A0A2S7VXW7"/>
<dbReference type="GO" id="GO:0022857">
    <property type="term" value="F:transmembrane transporter activity"/>
    <property type="evidence" value="ECO:0007669"/>
    <property type="project" value="InterPro"/>
</dbReference>
<feature type="transmembrane region" description="Helical" evidence="9">
    <location>
        <begin position="388"/>
        <end position="405"/>
    </location>
</feature>